<evidence type="ECO:0000313" key="3">
    <source>
        <dbReference type="Proteomes" id="UP000194469"/>
    </source>
</evidence>
<feature type="region of interest" description="Disordered" evidence="1">
    <location>
        <begin position="1"/>
        <end position="36"/>
    </location>
</feature>
<protein>
    <submittedName>
        <fullName evidence="2">Uncharacterized protein</fullName>
    </submittedName>
</protein>
<dbReference type="AlphaFoldDB" id="A0A1Y6G1I2"/>
<sequence>MARPDPRMEAGKAIKNLKSYEPPESPDSSGSWPYIT</sequence>
<accession>A0A1Y6G1I2</accession>
<name>A0A1Y6G1I2_9SPHN</name>
<evidence type="ECO:0000313" key="2">
    <source>
        <dbReference type="EMBL" id="SMQ79279.1"/>
    </source>
</evidence>
<proteinExistence type="predicted"/>
<gene>
    <name evidence="2" type="ORF">SAMN06295984_3224</name>
</gene>
<feature type="compositionally biased region" description="Basic and acidic residues" evidence="1">
    <location>
        <begin position="1"/>
        <end position="12"/>
    </location>
</feature>
<dbReference type="EMBL" id="FXWL01000004">
    <property type="protein sequence ID" value="SMQ79279.1"/>
    <property type="molecule type" value="Genomic_DNA"/>
</dbReference>
<reference evidence="3" key="1">
    <citation type="submission" date="2017-04" db="EMBL/GenBank/DDBJ databases">
        <authorList>
            <person name="Varghese N."/>
            <person name="Submissions S."/>
        </authorList>
    </citation>
    <scope>NUCLEOTIDE SEQUENCE [LARGE SCALE GENOMIC DNA]</scope>
    <source>
        <strain evidence="3">UI2</strain>
    </source>
</reference>
<organism evidence="2 3">
    <name type="scientific">Sphingopyxis terrae subsp. ummariensis</name>
    <dbReference type="NCBI Taxonomy" id="429001"/>
    <lineage>
        <taxon>Bacteria</taxon>
        <taxon>Pseudomonadati</taxon>
        <taxon>Pseudomonadota</taxon>
        <taxon>Alphaproteobacteria</taxon>
        <taxon>Sphingomonadales</taxon>
        <taxon>Sphingomonadaceae</taxon>
        <taxon>Sphingopyxis</taxon>
    </lineage>
</organism>
<evidence type="ECO:0000256" key="1">
    <source>
        <dbReference type="SAM" id="MobiDB-lite"/>
    </source>
</evidence>
<feature type="compositionally biased region" description="Polar residues" evidence="1">
    <location>
        <begin position="26"/>
        <end position="36"/>
    </location>
</feature>
<keyword evidence="3" id="KW-1185">Reference proteome</keyword>
<dbReference type="Proteomes" id="UP000194469">
    <property type="component" value="Unassembled WGS sequence"/>
</dbReference>